<evidence type="ECO:0000256" key="6">
    <source>
        <dbReference type="RuleBase" id="RU004379"/>
    </source>
</evidence>
<proteinExistence type="inferred from homology"/>
<feature type="transmembrane region" description="Helical" evidence="6">
    <location>
        <begin position="34"/>
        <end position="53"/>
    </location>
</feature>
<comment type="subcellular location">
    <subcellularLocation>
        <location evidence="1">Membrane</location>
        <topology evidence="1">Multi-pass membrane protein</topology>
    </subcellularLocation>
</comment>
<evidence type="ECO:0000256" key="1">
    <source>
        <dbReference type="ARBA" id="ARBA00004141"/>
    </source>
</evidence>
<keyword evidence="8" id="KW-1185">Reference proteome</keyword>
<dbReference type="PANTHER" id="PTHR23291:SF50">
    <property type="entry name" value="PROTEIN LIFEGUARD 4"/>
    <property type="match status" value="1"/>
</dbReference>
<evidence type="ECO:0000313" key="8">
    <source>
        <dbReference type="Proteomes" id="UP001205890"/>
    </source>
</evidence>
<comment type="caution">
    <text evidence="7">The sequence shown here is derived from an EMBL/GenBank/DDBJ whole genome shotgun (WGS) entry which is preliminary data.</text>
</comment>
<organism evidence="7 8">
    <name type="scientific">Alsobacter ponti</name>
    <dbReference type="NCBI Taxonomy" id="2962936"/>
    <lineage>
        <taxon>Bacteria</taxon>
        <taxon>Pseudomonadati</taxon>
        <taxon>Pseudomonadota</taxon>
        <taxon>Alphaproteobacteria</taxon>
        <taxon>Hyphomicrobiales</taxon>
        <taxon>Alsobacteraceae</taxon>
        <taxon>Alsobacter</taxon>
    </lineage>
</organism>
<reference evidence="7 8" key="1">
    <citation type="submission" date="2022-07" db="EMBL/GenBank/DDBJ databases">
        <authorList>
            <person name="Li W.-J."/>
            <person name="Deng Q.-Q."/>
        </authorList>
    </citation>
    <scope>NUCLEOTIDE SEQUENCE [LARGE SCALE GENOMIC DNA]</scope>
    <source>
        <strain evidence="7 8">SYSU M60028</strain>
    </source>
</reference>
<dbReference type="EMBL" id="JANCLU010000014">
    <property type="protein sequence ID" value="MCP8939820.1"/>
    <property type="molecule type" value="Genomic_DNA"/>
</dbReference>
<evidence type="ECO:0000256" key="4">
    <source>
        <dbReference type="ARBA" id="ARBA00022989"/>
    </source>
</evidence>
<evidence type="ECO:0000313" key="7">
    <source>
        <dbReference type="EMBL" id="MCP8939820.1"/>
    </source>
</evidence>
<feature type="transmembrane region" description="Helical" evidence="6">
    <location>
        <begin position="195"/>
        <end position="214"/>
    </location>
</feature>
<gene>
    <name evidence="7" type="ORF">NK718_14925</name>
</gene>
<dbReference type="Proteomes" id="UP001205890">
    <property type="component" value="Unassembled WGS sequence"/>
</dbReference>
<feature type="transmembrane region" description="Helical" evidence="6">
    <location>
        <begin position="171"/>
        <end position="189"/>
    </location>
</feature>
<feature type="transmembrane region" description="Helical" evidence="6">
    <location>
        <begin position="235"/>
        <end position="257"/>
    </location>
</feature>
<evidence type="ECO:0000256" key="3">
    <source>
        <dbReference type="ARBA" id="ARBA00022692"/>
    </source>
</evidence>
<sequence length="262" mass="28029">MSNYERNAAAPFGGVARAGTAEYDVGLRAYMLGIYNYMTLALAVSALVALGVFKLSVTGDAAGAAARIGANMYLTGFGYALFVSPLKWLVMLAPLGFVFFLSFRFERMSQSALLGTFLAFAATMGLSLGTIFMVYTTASVVQVLFITAAAFGALSLYGYTTKRSLSAMGAFLVMGLFGLIIASLVNLFVQSSAMQFGISVLGVLIFAGLTAWDTQKLKEQYDYVAGSGELMAKSSIMGALTLYLDFINMFQFLLALFGNRNN</sequence>
<feature type="transmembrane region" description="Helical" evidence="6">
    <location>
        <begin position="112"/>
        <end position="135"/>
    </location>
</feature>
<feature type="transmembrane region" description="Helical" evidence="6">
    <location>
        <begin position="141"/>
        <end position="159"/>
    </location>
</feature>
<keyword evidence="3 6" id="KW-0812">Transmembrane</keyword>
<keyword evidence="5 6" id="KW-0472">Membrane</keyword>
<keyword evidence="4 6" id="KW-1133">Transmembrane helix</keyword>
<accession>A0ABT1LE98</accession>
<dbReference type="Pfam" id="PF01027">
    <property type="entry name" value="Bax1-I"/>
    <property type="match status" value="1"/>
</dbReference>
<dbReference type="CDD" id="cd10432">
    <property type="entry name" value="BI-1-like_bacterial"/>
    <property type="match status" value="1"/>
</dbReference>
<dbReference type="PANTHER" id="PTHR23291">
    <property type="entry name" value="BAX INHIBITOR-RELATED"/>
    <property type="match status" value="1"/>
</dbReference>
<evidence type="ECO:0000256" key="5">
    <source>
        <dbReference type="ARBA" id="ARBA00023136"/>
    </source>
</evidence>
<evidence type="ECO:0000256" key="2">
    <source>
        <dbReference type="ARBA" id="ARBA00010350"/>
    </source>
</evidence>
<name>A0ABT1LE98_9HYPH</name>
<protein>
    <submittedName>
        <fullName evidence="7">Bax inhibitor-1/YccA family protein</fullName>
    </submittedName>
</protein>
<dbReference type="InterPro" id="IPR006214">
    <property type="entry name" value="Bax_inhibitor_1-related"/>
</dbReference>
<dbReference type="RefSeq" id="WP_254743795.1">
    <property type="nucleotide sequence ID" value="NZ_JANCLU010000014.1"/>
</dbReference>
<comment type="similarity">
    <text evidence="2 6">Belongs to the BI1 family.</text>
</comment>